<evidence type="ECO:0000313" key="1">
    <source>
        <dbReference type="EMBL" id="SVE10561.1"/>
    </source>
</evidence>
<proteinExistence type="predicted"/>
<protein>
    <submittedName>
        <fullName evidence="1">Uncharacterized protein</fullName>
    </submittedName>
</protein>
<dbReference type="EMBL" id="UINC01194467">
    <property type="protein sequence ID" value="SVE10561.1"/>
    <property type="molecule type" value="Genomic_DNA"/>
</dbReference>
<feature type="non-terminal residue" evidence="1">
    <location>
        <position position="1"/>
    </location>
</feature>
<accession>A0A383ASJ8</accession>
<name>A0A383ASJ8_9ZZZZ</name>
<reference evidence="1" key="1">
    <citation type="submission" date="2018-05" db="EMBL/GenBank/DDBJ databases">
        <authorList>
            <person name="Lanie J.A."/>
            <person name="Ng W.-L."/>
            <person name="Kazmierczak K.M."/>
            <person name="Andrzejewski T.M."/>
            <person name="Davidsen T.M."/>
            <person name="Wayne K.J."/>
            <person name="Tettelin H."/>
            <person name="Glass J.I."/>
            <person name="Rusch D."/>
            <person name="Podicherti R."/>
            <person name="Tsui H.-C.T."/>
            <person name="Winkler M.E."/>
        </authorList>
    </citation>
    <scope>NUCLEOTIDE SEQUENCE</scope>
</reference>
<sequence>SAMSPQHMNYCTTHKKMNYLNYLNYLNYSMIIRVVQVFQEIRVLQTPLGGSNEQV</sequence>
<organism evidence="1">
    <name type="scientific">marine metagenome</name>
    <dbReference type="NCBI Taxonomy" id="408172"/>
    <lineage>
        <taxon>unclassified sequences</taxon>
        <taxon>metagenomes</taxon>
        <taxon>ecological metagenomes</taxon>
    </lineage>
</organism>
<dbReference type="AlphaFoldDB" id="A0A383ASJ8"/>
<gene>
    <name evidence="1" type="ORF">METZ01_LOCUS463415</name>
</gene>